<dbReference type="InterPro" id="IPR011042">
    <property type="entry name" value="6-blade_b-propeller_TolB-like"/>
</dbReference>
<reference evidence="1 2" key="1">
    <citation type="submission" date="2017-07" db="EMBL/GenBank/DDBJ databases">
        <title>Recovery of genomes from metagenomes via a dereplication, aggregation, and scoring strategy.</title>
        <authorList>
            <person name="Sieber C.M."/>
            <person name="Probst A.J."/>
            <person name="Sharrar A."/>
            <person name="Thomas B.C."/>
            <person name="Hess M."/>
            <person name="Tringe S.G."/>
            <person name="Banfield J.F."/>
        </authorList>
    </citation>
    <scope>NUCLEOTIDE SEQUENCE [LARGE SCALE GENOMIC DNA]</scope>
    <source>
        <strain evidence="1">JGI_Cruoil_03_51_56</strain>
    </source>
</reference>
<accession>A0A235BU10</accession>
<dbReference type="EMBL" id="NOZP01000083">
    <property type="protein sequence ID" value="OYD15808.1"/>
    <property type="molecule type" value="Genomic_DNA"/>
</dbReference>
<evidence type="ECO:0000313" key="2">
    <source>
        <dbReference type="Proteomes" id="UP000215559"/>
    </source>
</evidence>
<evidence type="ECO:0000313" key="1">
    <source>
        <dbReference type="EMBL" id="OYD15808.1"/>
    </source>
</evidence>
<dbReference type="SUPFAM" id="SSF63825">
    <property type="entry name" value="YWTD domain"/>
    <property type="match status" value="1"/>
</dbReference>
<comment type="caution">
    <text evidence="1">The sequence shown here is derived from an EMBL/GenBank/DDBJ whole genome shotgun (WGS) entry which is preliminary data.</text>
</comment>
<gene>
    <name evidence="1" type="ORF">CH330_04700</name>
</gene>
<dbReference type="Proteomes" id="UP000215559">
    <property type="component" value="Unassembled WGS sequence"/>
</dbReference>
<protein>
    <submittedName>
        <fullName evidence="1">Uncharacterized protein</fullName>
    </submittedName>
</protein>
<dbReference type="Gene3D" id="2.60.40.10">
    <property type="entry name" value="Immunoglobulins"/>
    <property type="match status" value="1"/>
</dbReference>
<organism evidence="1 2">
    <name type="scientific">candidate division WOR-3 bacterium JGI_Cruoil_03_51_56</name>
    <dbReference type="NCBI Taxonomy" id="1973747"/>
    <lineage>
        <taxon>Bacteria</taxon>
        <taxon>Bacteria division WOR-3</taxon>
    </lineage>
</organism>
<dbReference type="InterPro" id="IPR013783">
    <property type="entry name" value="Ig-like_fold"/>
</dbReference>
<dbReference type="Gene3D" id="2.120.10.30">
    <property type="entry name" value="TolB, C-terminal domain"/>
    <property type="match status" value="1"/>
</dbReference>
<proteinExistence type="predicted"/>
<dbReference type="AlphaFoldDB" id="A0A235BU10"/>
<sequence length="850" mass="93810">MKGRNLLAVVILAIIPLAVLNAEVTVRLHQPPPGQLKMEHLWSAELNNTDQTTYTVCLYGWVLKEGKEVFHAYSNDFELPPGKMTIKAKDIKSVRDVWHASGYKAFTTRTGKIPEGAYVACIKVLRAGTREELGKNCIRVTVSHPGPPRLIAPKDRDTLTEKYPLFTWTPPMPKPAKLTYELRIVQILKGQTPEEAMLSKPAFYEKKGIKRPSFKYPPSARAFEEGKEYAWQVTAFSGRTLLGKSAIWWFQMAVPSTPGVLPGGEKEIYFADAGEVPGSVYRHKAGIDTKIYTKPSGRIYSFLFAPWDPDKLYFVNANEHKIFLKDLSPGAPPATIVHTHSTYVRDIAIPDDGLIYFSEATGAGGDGKIYRLESGGTVTLYYTVKLSSVDGFWGGDFAFDPNGTLYLSTGNRVGASIYKVDVGADVVTKIYTASGECIEGMTFSNDTLMYYADWRKKIYCLNLADNSRTIVYDKASRTWLSDIGLKPRETSVNPHGVHNWIMVWGVGGTMLDNIDDTTGLTSYGSVDSAPFGGYLGFRHGSSHAIPITTGPHLITHYRWLYKHDSIPGWNEFTLPVNVHYVKEIGGFLPTFPSYNLGPHVINSKRLYEFRPHDPPQPSSPGDTAYWPTSGFLGDIYSGFLSTAGEHLAPGRYQIKLEIYDSLGTQKMPGPATFRFIVPTGEDGGGTILTRDPLPNDTVGGAFVFALHIDNRPCSAYVAAPLIGSTAASDTCGFLRFDPADTSPVHIAYHASHPNGFARFHFKIVRGIFPVDSSSVLHPYVFRTSAGVYTGDGSGNYEHDFLRATLLGPCAEAALSENLYVYAKATRGWGQRISSYDASFVRAFALSEMEE</sequence>
<name>A0A235BU10_UNCW3</name>